<proteinExistence type="predicted"/>
<feature type="domain" description="DUF7913" evidence="1">
    <location>
        <begin position="6"/>
        <end position="124"/>
    </location>
</feature>
<name>A0ABR2BT87_9ROSI</name>
<dbReference type="Pfam" id="PF25502">
    <property type="entry name" value="DUF7915"/>
    <property type="match status" value="1"/>
</dbReference>
<sequence>MDKSNVCPTEDAMQVFMDYLVDPLLPSNYSYRNIPSLDKQKAVANQVQAVVLLYNYYHRKIHPQLEYLGFEQFCKLALILKPNLKSHMKFMLRPDDTEVSDLEKQLSLTEKVIKDACYISTSLELDASNPSSKGWLVSKVAVLLIDSSKEKCFLQNGSITWGVWSVIEKDVNEPSLNPDGSIEVKHMEKRRRIPDKHLQAELGADEGRFQQFAFSAVKEAIHDGLSQSDVTIIESHVVFSLSKGKTTTRFYIMQFVGEKEIAHWIPIKDVIDSIQDQGSVPEVVCVNGSHMKEPCKPEVNEYQNRNQIIDGVGEAFRNTTSVEPELEMQNLENEHFSNDVLEGIDGPQNMVVNDHSVVYSEKKLTWKNVAEKVQDDAHLRMASSRAESDLHGMTNAAKLQCGVGDSELENLIHLEGQNVANKIAELNNVPSCQDGLAADNHAPVIQESNTKYLAIVQNTVSSKEHILSETALRFLLSKRDKLVLQQRAIGDEIAQCDKKIQTILSGSGDDLDLKMDLIIEGCNDVYFKSASQGRTIHDYEGQCSNSNIERNKLSDEAIGKQNPCQELDHICKEKNWPLPTYQVYSLDVHSPLSYTAMLKKQRKIDMQELTKCYFECSKGGYQAKVDVKGLNFEASSMGVACPKPPEARGSAATQMLAKLLSMSIPAD</sequence>
<evidence type="ECO:0000313" key="3">
    <source>
        <dbReference type="EMBL" id="KAK8510331.1"/>
    </source>
</evidence>
<protein>
    <recommendedName>
        <fullName evidence="5">DRBM domain-containing protein</fullName>
    </recommendedName>
</protein>
<dbReference type="Pfam" id="PF25500">
    <property type="entry name" value="DUF7913"/>
    <property type="match status" value="1"/>
</dbReference>
<dbReference type="PANTHER" id="PTHR33913">
    <property type="entry name" value="ALEURONE LAYER MORPHOGENESIS PROTEIN"/>
    <property type="match status" value="1"/>
</dbReference>
<reference evidence="3 4" key="1">
    <citation type="journal article" date="2024" name="G3 (Bethesda)">
        <title>Genome assembly of Hibiscus sabdariffa L. provides insights into metabolisms of medicinal natural products.</title>
        <authorList>
            <person name="Kim T."/>
        </authorList>
    </citation>
    <scope>NUCLEOTIDE SEQUENCE [LARGE SCALE GENOMIC DNA]</scope>
    <source>
        <strain evidence="3">TK-2024</strain>
        <tissue evidence="3">Old leaves</tissue>
    </source>
</reference>
<organism evidence="3 4">
    <name type="scientific">Hibiscus sabdariffa</name>
    <name type="common">roselle</name>
    <dbReference type="NCBI Taxonomy" id="183260"/>
    <lineage>
        <taxon>Eukaryota</taxon>
        <taxon>Viridiplantae</taxon>
        <taxon>Streptophyta</taxon>
        <taxon>Embryophyta</taxon>
        <taxon>Tracheophyta</taxon>
        <taxon>Spermatophyta</taxon>
        <taxon>Magnoliopsida</taxon>
        <taxon>eudicotyledons</taxon>
        <taxon>Gunneridae</taxon>
        <taxon>Pentapetalae</taxon>
        <taxon>rosids</taxon>
        <taxon>malvids</taxon>
        <taxon>Malvales</taxon>
        <taxon>Malvaceae</taxon>
        <taxon>Malvoideae</taxon>
        <taxon>Hibiscus</taxon>
    </lineage>
</organism>
<dbReference type="InterPro" id="IPR057237">
    <property type="entry name" value="DUF7915"/>
</dbReference>
<dbReference type="InterPro" id="IPR057235">
    <property type="entry name" value="DUF7913"/>
</dbReference>
<dbReference type="PANTHER" id="PTHR33913:SF1">
    <property type="entry name" value="DRBM DOMAIN-CONTAINING PROTEIN"/>
    <property type="match status" value="1"/>
</dbReference>
<evidence type="ECO:0000313" key="4">
    <source>
        <dbReference type="Proteomes" id="UP001472677"/>
    </source>
</evidence>
<feature type="domain" description="DUF7915" evidence="2">
    <location>
        <begin position="160"/>
        <end position="276"/>
    </location>
</feature>
<evidence type="ECO:0008006" key="5">
    <source>
        <dbReference type="Google" id="ProtNLM"/>
    </source>
</evidence>
<evidence type="ECO:0000259" key="1">
    <source>
        <dbReference type="Pfam" id="PF25500"/>
    </source>
</evidence>
<dbReference type="Proteomes" id="UP001472677">
    <property type="component" value="Unassembled WGS sequence"/>
</dbReference>
<dbReference type="EMBL" id="JBBPBM010000086">
    <property type="protein sequence ID" value="KAK8510331.1"/>
    <property type="molecule type" value="Genomic_DNA"/>
</dbReference>
<keyword evidence="4" id="KW-1185">Reference proteome</keyword>
<comment type="caution">
    <text evidence="3">The sequence shown here is derived from an EMBL/GenBank/DDBJ whole genome shotgun (WGS) entry which is preliminary data.</text>
</comment>
<gene>
    <name evidence="3" type="ORF">V6N12_011702</name>
</gene>
<evidence type="ECO:0000259" key="2">
    <source>
        <dbReference type="Pfam" id="PF25502"/>
    </source>
</evidence>
<accession>A0ABR2BT87</accession>